<sequence length="316" mass="36204">GKRAAAFNSWGGKRDEPIKTLGKNLVLLNWANEEDNSSVISDELEKNLITEQYPQLKTSLLDHNSKLKQILDDVFKQGVETFNINEHDDQNKKINYEDFDDHNYELEKNVKYNDKNFDDNDDELVPHKRGGSEIFKMQQRYPGFSSWAGKRGSQDELKDKKASPAFSSWAGKRSPLFSAWYGNKIPTVQVTSGKRRPAFSSWGGKRSEPYKKNDKDSSDCSSSDREEGKHCPGMAEVDYEGYDNNVQSPEEKNFKRKKRELDCSKSSCRDKKSIGNVKKNRVISRMLLQGGMTWPLTMKTFPRGVDFYAWGGKRAL</sequence>
<name>A0A1B6LQS2_9HEMI</name>
<proteinExistence type="predicted"/>
<dbReference type="AlphaFoldDB" id="A0A1B6LQS2"/>
<gene>
    <name evidence="2" type="ORF">g.10664</name>
</gene>
<reference evidence="2" key="1">
    <citation type="submission" date="2015-11" db="EMBL/GenBank/DDBJ databases">
        <title>De novo transcriptome assembly of four potential Pierce s Disease insect vectors from Arizona vineyards.</title>
        <authorList>
            <person name="Tassone E.E."/>
        </authorList>
    </citation>
    <scope>NUCLEOTIDE SEQUENCE</scope>
</reference>
<dbReference type="EMBL" id="GEBQ01014000">
    <property type="protein sequence ID" value="JAT25977.1"/>
    <property type="molecule type" value="Transcribed_RNA"/>
</dbReference>
<accession>A0A1B6LQS2</accession>
<feature type="region of interest" description="Disordered" evidence="1">
    <location>
        <begin position="192"/>
        <end position="240"/>
    </location>
</feature>
<feature type="non-terminal residue" evidence="2">
    <location>
        <position position="1"/>
    </location>
</feature>
<protein>
    <submittedName>
        <fullName evidence="2">Uncharacterized protein</fullName>
    </submittedName>
</protein>
<evidence type="ECO:0000256" key="1">
    <source>
        <dbReference type="SAM" id="MobiDB-lite"/>
    </source>
</evidence>
<evidence type="ECO:0000313" key="2">
    <source>
        <dbReference type="EMBL" id="JAT25977.1"/>
    </source>
</evidence>
<organism evidence="2">
    <name type="scientific">Graphocephala atropunctata</name>
    <dbReference type="NCBI Taxonomy" id="36148"/>
    <lineage>
        <taxon>Eukaryota</taxon>
        <taxon>Metazoa</taxon>
        <taxon>Ecdysozoa</taxon>
        <taxon>Arthropoda</taxon>
        <taxon>Hexapoda</taxon>
        <taxon>Insecta</taxon>
        <taxon>Pterygota</taxon>
        <taxon>Neoptera</taxon>
        <taxon>Paraneoptera</taxon>
        <taxon>Hemiptera</taxon>
        <taxon>Auchenorrhyncha</taxon>
        <taxon>Membracoidea</taxon>
        <taxon>Cicadellidae</taxon>
        <taxon>Cicadellinae</taxon>
        <taxon>Cicadellini</taxon>
        <taxon>Graphocephala</taxon>
    </lineage>
</organism>
<feature type="compositionally biased region" description="Basic and acidic residues" evidence="1">
    <location>
        <begin position="205"/>
        <end position="230"/>
    </location>
</feature>